<dbReference type="AlphaFoldDB" id="A0A4Z0H9N9"/>
<name>A0A4Z0H9N9_9BACI</name>
<feature type="binding site" evidence="3">
    <location>
        <position position="66"/>
    </location>
    <ligand>
        <name>Cu cation</name>
        <dbReference type="ChEBI" id="CHEBI:23378"/>
    </ligand>
</feature>
<dbReference type="CDD" id="cd02968">
    <property type="entry name" value="SCO"/>
    <property type="match status" value="1"/>
</dbReference>
<dbReference type="PANTHER" id="PTHR12151:SF25">
    <property type="entry name" value="LINALOOL DEHYDRATASE_ISOMERASE DOMAIN-CONTAINING PROTEIN"/>
    <property type="match status" value="1"/>
</dbReference>
<feature type="disulfide bond" description="Redox-active" evidence="4">
    <location>
        <begin position="62"/>
        <end position="66"/>
    </location>
</feature>
<dbReference type="PROSITE" id="PS51352">
    <property type="entry name" value="THIOREDOXIN_2"/>
    <property type="match status" value="1"/>
</dbReference>
<dbReference type="Pfam" id="PF02630">
    <property type="entry name" value="SCO1-SenC"/>
    <property type="match status" value="1"/>
</dbReference>
<accession>A0A4Z0H9N9</accession>
<keyword evidence="2 3" id="KW-0186">Copper</keyword>
<evidence type="ECO:0000313" key="7">
    <source>
        <dbReference type="Proteomes" id="UP000297982"/>
    </source>
</evidence>
<gene>
    <name evidence="6" type="ORF">E4663_08900</name>
</gene>
<keyword evidence="4" id="KW-1015">Disulfide bond</keyword>
<feature type="binding site" evidence="3">
    <location>
        <position position="152"/>
    </location>
    <ligand>
        <name>Cu cation</name>
        <dbReference type="ChEBI" id="CHEBI:23378"/>
    </ligand>
</feature>
<dbReference type="EMBL" id="SRJC01000001">
    <property type="protein sequence ID" value="TGB05496.1"/>
    <property type="molecule type" value="Genomic_DNA"/>
</dbReference>
<comment type="similarity">
    <text evidence="1">Belongs to the SCO1/2 family.</text>
</comment>
<dbReference type="InterPro" id="IPR036249">
    <property type="entry name" value="Thioredoxin-like_sf"/>
</dbReference>
<feature type="domain" description="Thioredoxin" evidence="5">
    <location>
        <begin position="23"/>
        <end position="189"/>
    </location>
</feature>
<dbReference type="PROSITE" id="PS51257">
    <property type="entry name" value="PROKAR_LIPOPROTEIN"/>
    <property type="match status" value="1"/>
</dbReference>
<protein>
    <submittedName>
        <fullName evidence="6">SCO family protein</fullName>
    </submittedName>
</protein>
<evidence type="ECO:0000256" key="1">
    <source>
        <dbReference type="ARBA" id="ARBA00010996"/>
    </source>
</evidence>
<organism evidence="6 7">
    <name type="scientific">Halobacillus salinus</name>
    <dbReference type="NCBI Taxonomy" id="192814"/>
    <lineage>
        <taxon>Bacteria</taxon>
        <taxon>Bacillati</taxon>
        <taxon>Bacillota</taxon>
        <taxon>Bacilli</taxon>
        <taxon>Bacillales</taxon>
        <taxon>Bacillaceae</taxon>
        <taxon>Halobacillus</taxon>
    </lineage>
</organism>
<evidence type="ECO:0000256" key="3">
    <source>
        <dbReference type="PIRSR" id="PIRSR603782-1"/>
    </source>
</evidence>
<dbReference type="InterPro" id="IPR003782">
    <property type="entry name" value="SCO1/SenC"/>
</dbReference>
<dbReference type="Proteomes" id="UP000297982">
    <property type="component" value="Unassembled WGS sequence"/>
</dbReference>
<dbReference type="PANTHER" id="PTHR12151">
    <property type="entry name" value="ELECTRON TRANSPORT PROTIN SCO1/SENC FAMILY MEMBER"/>
    <property type="match status" value="1"/>
</dbReference>
<dbReference type="GO" id="GO:0046872">
    <property type="term" value="F:metal ion binding"/>
    <property type="evidence" value="ECO:0007669"/>
    <property type="project" value="UniProtKB-KW"/>
</dbReference>
<dbReference type="SUPFAM" id="SSF52833">
    <property type="entry name" value="Thioredoxin-like"/>
    <property type="match status" value="1"/>
</dbReference>
<feature type="binding site" evidence="3">
    <location>
        <position position="62"/>
    </location>
    <ligand>
        <name>Cu cation</name>
        <dbReference type="ChEBI" id="CHEBI:23378"/>
    </ligand>
</feature>
<dbReference type="STRING" id="192814.GCA_900166575_02120"/>
<sequence>MTKVIGALFMIMLMTACGSPIEENMSREIQAFSAVNQDGKTVELREDLEGEYWIADFIFTNCETVCPPMTGNMARLQQLLKEEKIDIPLRSISVDPEHDSPAKLKEFANPYNPDYTQWSFLTGYTFEEVKELSIKSFQSPLKRLEDTDQFAHGTSFFLVTPEGEVVKRYSGTKAGEMKKIVNDVIRLTK</sequence>
<reference evidence="6 7" key="1">
    <citation type="journal article" date="2003" name="Int. J. Syst. Evol. Microbiol.">
        <title>Halobacillus salinus sp. nov., isolated from a salt lake on the coast of the East Sea in Korea.</title>
        <authorList>
            <person name="Yoon J.H."/>
            <person name="Kang K.H."/>
            <person name="Park Y.H."/>
        </authorList>
    </citation>
    <scope>NUCLEOTIDE SEQUENCE [LARGE SCALE GENOMIC DNA]</scope>
    <source>
        <strain evidence="6 7">HSL-3</strain>
    </source>
</reference>
<evidence type="ECO:0000256" key="2">
    <source>
        <dbReference type="ARBA" id="ARBA00023008"/>
    </source>
</evidence>
<keyword evidence="7" id="KW-1185">Reference proteome</keyword>
<proteinExistence type="inferred from homology"/>
<evidence type="ECO:0000313" key="6">
    <source>
        <dbReference type="EMBL" id="TGB05496.1"/>
    </source>
</evidence>
<dbReference type="Gene3D" id="3.40.30.10">
    <property type="entry name" value="Glutaredoxin"/>
    <property type="match status" value="1"/>
</dbReference>
<evidence type="ECO:0000256" key="4">
    <source>
        <dbReference type="PIRSR" id="PIRSR603782-2"/>
    </source>
</evidence>
<keyword evidence="3" id="KW-0479">Metal-binding</keyword>
<dbReference type="InterPro" id="IPR013766">
    <property type="entry name" value="Thioredoxin_domain"/>
</dbReference>
<evidence type="ECO:0000259" key="5">
    <source>
        <dbReference type="PROSITE" id="PS51352"/>
    </source>
</evidence>
<comment type="caution">
    <text evidence="6">The sequence shown here is derived from an EMBL/GenBank/DDBJ whole genome shotgun (WGS) entry which is preliminary data.</text>
</comment>